<feature type="transmembrane region" description="Helical" evidence="10">
    <location>
        <begin position="42"/>
        <end position="65"/>
    </location>
</feature>
<dbReference type="GO" id="GO:0007165">
    <property type="term" value="P:signal transduction"/>
    <property type="evidence" value="ECO:0007669"/>
    <property type="project" value="UniProtKB-KW"/>
</dbReference>
<protein>
    <recommendedName>
        <fullName evidence="10">Odorant receptor</fullName>
    </recommendedName>
</protein>
<sequence length="395" mass="45698">MERTAFKDLDLREFVTLNIKLIHFFGYFSPEFHNSTIKIIYFFYRLGFLSFIFFSCFLTQLANMIDSFGDIERMTDASFLLFTNIVQCLKLYCFMNYASRIWKLVHSMNAEVFKPRNQTQCEILTKEIKLSKTISVLFLLACTLTCISWGVSPLLDRTSDDGIRLPLSGWYPFRTDRSPGFEFVYIYQILSTWVNGLGDISMDTCVSGTIMFISAQLSVLRDALETMKHTKNSDHQTINEALVRNVVHFKNIVQFAEEVTFLFTAGITGQFVVGVVIVCMSMFQMSLVSVLSFQFFAMFLYQSCVLLEIYLWCFYGNEVIMKSDQLTQSAYMCEWTDAPEEFKQNLMIFMSRTQFPLKLYASGYFTLSLETFKAIAKSSWSYFAVLNQVHEGKVA</sequence>
<evidence type="ECO:0000256" key="6">
    <source>
        <dbReference type="ARBA" id="ARBA00022989"/>
    </source>
</evidence>
<feature type="transmembrane region" description="Helical" evidence="10">
    <location>
        <begin position="136"/>
        <end position="155"/>
    </location>
</feature>
<feature type="transmembrane region" description="Helical" evidence="10">
    <location>
        <begin position="259"/>
        <end position="283"/>
    </location>
</feature>
<dbReference type="AlphaFoldDB" id="A0AA38IKP3"/>
<evidence type="ECO:0000256" key="9">
    <source>
        <dbReference type="ARBA" id="ARBA00023224"/>
    </source>
</evidence>
<evidence type="ECO:0000256" key="10">
    <source>
        <dbReference type="RuleBase" id="RU351113"/>
    </source>
</evidence>
<keyword evidence="9 10" id="KW-0807">Transducer</keyword>
<accession>A0AA38IKP3</accession>
<evidence type="ECO:0000256" key="3">
    <source>
        <dbReference type="ARBA" id="ARBA00022606"/>
    </source>
</evidence>
<evidence type="ECO:0000256" key="8">
    <source>
        <dbReference type="ARBA" id="ARBA00023170"/>
    </source>
</evidence>
<evidence type="ECO:0000256" key="1">
    <source>
        <dbReference type="ARBA" id="ARBA00004651"/>
    </source>
</evidence>
<dbReference type="InterPro" id="IPR004117">
    <property type="entry name" value="7tm6_olfct_rcpt"/>
</dbReference>
<comment type="caution">
    <text evidence="11">The sequence shown here is derived from an EMBL/GenBank/DDBJ whole genome shotgun (WGS) entry which is preliminary data.</text>
</comment>
<proteinExistence type="inferred from homology"/>
<dbReference type="GO" id="GO:0005549">
    <property type="term" value="F:odorant binding"/>
    <property type="evidence" value="ECO:0007669"/>
    <property type="project" value="InterPro"/>
</dbReference>
<evidence type="ECO:0000256" key="4">
    <source>
        <dbReference type="ARBA" id="ARBA00022692"/>
    </source>
</evidence>
<dbReference type="Proteomes" id="UP001168821">
    <property type="component" value="Unassembled WGS sequence"/>
</dbReference>
<comment type="similarity">
    <text evidence="10">Belongs to the insect chemoreceptor superfamily. Heteromeric odorant receptor channel (TC 1.A.69) family.</text>
</comment>
<name>A0AA38IKP3_9CUCU</name>
<keyword evidence="8 10" id="KW-0675">Receptor</keyword>
<dbReference type="GO" id="GO:0005886">
    <property type="term" value="C:plasma membrane"/>
    <property type="evidence" value="ECO:0007669"/>
    <property type="project" value="UniProtKB-SubCell"/>
</dbReference>
<dbReference type="EMBL" id="JALNTZ010000004">
    <property type="protein sequence ID" value="KAJ3656614.1"/>
    <property type="molecule type" value="Genomic_DNA"/>
</dbReference>
<comment type="caution">
    <text evidence="10">Lacks conserved residue(s) required for the propagation of feature annotation.</text>
</comment>
<dbReference type="PANTHER" id="PTHR21137">
    <property type="entry name" value="ODORANT RECEPTOR"/>
    <property type="match status" value="1"/>
</dbReference>
<dbReference type="PANTHER" id="PTHR21137:SF35">
    <property type="entry name" value="ODORANT RECEPTOR 19A-RELATED"/>
    <property type="match status" value="1"/>
</dbReference>
<keyword evidence="4 10" id="KW-0812">Transmembrane</keyword>
<keyword evidence="2" id="KW-1003">Cell membrane</keyword>
<keyword evidence="12" id="KW-1185">Reference proteome</keyword>
<keyword evidence="3 10" id="KW-0716">Sensory transduction</keyword>
<feature type="transmembrane region" description="Helical" evidence="10">
    <location>
        <begin position="295"/>
        <end position="315"/>
    </location>
</feature>
<comment type="subcellular location">
    <subcellularLocation>
        <location evidence="1 10">Cell membrane</location>
        <topology evidence="1 10">Multi-pass membrane protein</topology>
    </subcellularLocation>
</comment>
<keyword evidence="6 10" id="KW-1133">Transmembrane helix</keyword>
<gene>
    <name evidence="11" type="ORF">Zmor_015677</name>
</gene>
<dbReference type="GO" id="GO:0004984">
    <property type="term" value="F:olfactory receptor activity"/>
    <property type="evidence" value="ECO:0007669"/>
    <property type="project" value="InterPro"/>
</dbReference>
<evidence type="ECO:0000313" key="12">
    <source>
        <dbReference type="Proteomes" id="UP001168821"/>
    </source>
</evidence>
<keyword evidence="7 10" id="KW-0472">Membrane</keyword>
<evidence type="ECO:0000313" key="11">
    <source>
        <dbReference type="EMBL" id="KAJ3656614.1"/>
    </source>
</evidence>
<reference evidence="11" key="1">
    <citation type="journal article" date="2023" name="G3 (Bethesda)">
        <title>Whole genome assemblies of Zophobas morio and Tenebrio molitor.</title>
        <authorList>
            <person name="Kaur S."/>
            <person name="Stinson S.A."/>
            <person name="diCenzo G.C."/>
        </authorList>
    </citation>
    <scope>NUCLEOTIDE SEQUENCE</scope>
    <source>
        <strain evidence="11">QUZm001</strain>
    </source>
</reference>
<organism evidence="11 12">
    <name type="scientific">Zophobas morio</name>
    <dbReference type="NCBI Taxonomy" id="2755281"/>
    <lineage>
        <taxon>Eukaryota</taxon>
        <taxon>Metazoa</taxon>
        <taxon>Ecdysozoa</taxon>
        <taxon>Arthropoda</taxon>
        <taxon>Hexapoda</taxon>
        <taxon>Insecta</taxon>
        <taxon>Pterygota</taxon>
        <taxon>Neoptera</taxon>
        <taxon>Endopterygota</taxon>
        <taxon>Coleoptera</taxon>
        <taxon>Polyphaga</taxon>
        <taxon>Cucujiformia</taxon>
        <taxon>Tenebrionidae</taxon>
        <taxon>Zophobas</taxon>
    </lineage>
</organism>
<keyword evidence="5 10" id="KW-0552">Olfaction</keyword>
<evidence type="ECO:0000256" key="5">
    <source>
        <dbReference type="ARBA" id="ARBA00022725"/>
    </source>
</evidence>
<evidence type="ECO:0000256" key="2">
    <source>
        <dbReference type="ARBA" id="ARBA00022475"/>
    </source>
</evidence>
<evidence type="ECO:0000256" key="7">
    <source>
        <dbReference type="ARBA" id="ARBA00023136"/>
    </source>
</evidence>
<dbReference type="Pfam" id="PF02949">
    <property type="entry name" value="7tm_6"/>
    <property type="match status" value="1"/>
</dbReference>